<accession>A0AAD6ZG61</accession>
<dbReference type="EMBL" id="JARIHO010000052">
    <property type="protein sequence ID" value="KAJ7321132.1"/>
    <property type="molecule type" value="Genomic_DNA"/>
</dbReference>
<evidence type="ECO:0000313" key="3">
    <source>
        <dbReference type="Proteomes" id="UP001218218"/>
    </source>
</evidence>
<feature type="region of interest" description="Disordered" evidence="1">
    <location>
        <begin position="149"/>
        <end position="172"/>
    </location>
</feature>
<dbReference type="Proteomes" id="UP001218218">
    <property type="component" value="Unassembled WGS sequence"/>
</dbReference>
<evidence type="ECO:0000313" key="2">
    <source>
        <dbReference type="EMBL" id="KAJ7321132.1"/>
    </source>
</evidence>
<organism evidence="2 3">
    <name type="scientific">Mycena albidolilacea</name>
    <dbReference type="NCBI Taxonomy" id="1033008"/>
    <lineage>
        <taxon>Eukaryota</taxon>
        <taxon>Fungi</taxon>
        <taxon>Dikarya</taxon>
        <taxon>Basidiomycota</taxon>
        <taxon>Agaricomycotina</taxon>
        <taxon>Agaricomycetes</taxon>
        <taxon>Agaricomycetidae</taxon>
        <taxon>Agaricales</taxon>
        <taxon>Marasmiineae</taxon>
        <taxon>Mycenaceae</taxon>
        <taxon>Mycena</taxon>
    </lineage>
</organism>
<comment type="caution">
    <text evidence="2">The sequence shown here is derived from an EMBL/GenBank/DDBJ whole genome shotgun (WGS) entry which is preliminary data.</text>
</comment>
<protein>
    <submittedName>
        <fullName evidence="2">Uncharacterized protein</fullName>
    </submittedName>
</protein>
<keyword evidence="3" id="KW-1185">Reference proteome</keyword>
<evidence type="ECO:0000256" key="1">
    <source>
        <dbReference type="SAM" id="MobiDB-lite"/>
    </source>
</evidence>
<name>A0AAD6ZG61_9AGAR</name>
<feature type="compositionally biased region" description="Basic and acidic residues" evidence="1">
    <location>
        <begin position="149"/>
        <end position="159"/>
    </location>
</feature>
<reference evidence="2" key="1">
    <citation type="submission" date="2023-03" db="EMBL/GenBank/DDBJ databases">
        <title>Massive genome expansion in bonnet fungi (Mycena s.s.) driven by repeated elements and novel gene families across ecological guilds.</title>
        <authorList>
            <consortium name="Lawrence Berkeley National Laboratory"/>
            <person name="Harder C.B."/>
            <person name="Miyauchi S."/>
            <person name="Viragh M."/>
            <person name="Kuo A."/>
            <person name="Thoen E."/>
            <person name="Andreopoulos B."/>
            <person name="Lu D."/>
            <person name="Skrede I."/>
            <person name="Drula E."/>
            <person name="Henrissat B."/>
            <person name="Morin E."/>
            <person name="Kohler A."/>
            <person name="Barry K."/>
            <person name="LaButti K."/>
            <person name="Morin E."/>
            <person name="Salamov A."/>
            <person name="Lipzen A."/>
            <person name="Mereny Z."/>
            <person name="Hegedus B."/>
            <person name="Baldrian P."/>
            <person name="Stursova M."/>
            <person name="Weitz H."/>
            <person name="Taylor A."/>
            <person name="Grigoriev I.V."/>
            <person name="Nagy L.G."/>
            <person name="Martin F."/>
            <person name="Kauserud H."/>
        </authorList>
    </citation>
    <scope>NUCLEOTIDE SEQUENCE</scope>
    <source>
        <strain evidence="2">CBHHK002</strain>
    </source>
</reference>
<gene>
    <name evidence="2" type="ORF">DFH08DRAFT_818936</name>
</gene>
<proteinExistence type="predicted"/>
<sequence length="172" mass="19105">MCLLCLVPTPELEAVLTENLGNLLKHELLADLIQPKQHRWVVAVGSALFQLLKMQHMLGEKLSLNGSILKDLALGDVVPRPSDGPEALAATPSSAVHSGEWAAHMQQLNIAHLFYDPVPPIFCRLNGPQVETEPLARWMKRKLLASRRSELTNDPEKDLSPSFPDISQLHRD</sequence>
<dbReference type="AlphaFoldDB" id="A0AAD6ZG61"/>